<accession>A0A430QBX0</accession>
<dbReference type="InterPro" id="IPR044926">
    <property type="entry name" value="RGS_subdomain_2"/>
</dbReference>
<proteinExistence type="predicted"/>
<reference evidence="3 4" key="1">
    <citation type="journal article" date="2019" name="PLoS Pathog.">
        <title>Genome sequence of the bovine parasite Schistosoma bovis Tanzania.</title>
        <authorList>
            <person name="Oey H."/>
            <person name="Zakrzewski M."/>
            <person name="Gobert G."/>
            <person name="Gravermann K."/>
            <person name="Stoye J."/>
            <person name="Jones M."/>
            <person name="Mcmanus D."/>
            <person name="Krause L."/>
        </authorList>
    </citation>
    <scope>NUCLEOTIDE SEQUENCE [LARGE SCALE GENOMIC DNA]</scope>
    <source>
        <strain evidence="3 4">TAN1997</strain>
    </source>
</reference>
<dbReference type="GO" id="GO:0005737">
    <property type="term" value="C:cytoplasm"/>
    <property type="evidence" value="ECO:0007669"/>
    <property type="project" value="TreeGrafter"/>
</dbReference>
<keyword evidence="4" id="KW-1185">Reference proteome</keyword>
<dbReference type="PROSITE" id="PS51808">
    <property type="entry name" value="CHCH"/>
    <property type="match status" value="1"/>
</dbReference>
<dbReference type="AlphaFoldDB" id="A0A430QBX0"/>
<dbReference type="InterPro" id="IPR009069">
    <property type="entry name" value="Cys_alpha_HP_mot_SF"/>
</dbReference>
<evidence type="ECO:0000256" key="1">
    <source>
        <dbReference type="SAM" id="MobiDB-lite"/>
    </source>
</evidence>
<dbReference type="PROSITE" id="PS50132">
    <property type="entry name" value="RGS"/>
    <property type="match status" value="1"/>
</dbReference>
<dbReference type="InterPro" id="IPR016137">
    <property type="entry name" value="RGS"/>
</dbReference>
<dbReference type="InterPro" id="IPR036305">
    <property type="entry name" value="RGS_sf"/>
</dbReference>
<dbReference type="SUPFAM" id="SSF48097">
    <property type="entry name" value="Regulator of G-protein signaling, RGS"/>
    <property type="match status" value="1"/>
</dbReference>
<feature type="domain" description="RGS" evidence="2">
    <location>
        <begin position="143"/>
        <end position="231"/>
    </location>
</feature>
<dbReference type="Gene3D" id="1.10.167.10">
    <property type="entry name" value="Regulator of G-protein Signalling 4, domain 2"/>
    <property type="match status" value="1"/>
</dbReference>
<dbReference type="STRING" id="6184.A0A430QBX0"/>
<protein>
    <recommendedName>
        <fullName evidence="2">RGS domain-containing protein</fullName>
    </recommendedName>
</protein>
<dbReference type="GO" id="GO:0005096">
    <property type="term" value="F:GTPase activator activity"/>
    <property type="evidence" value="ECO:0007669"/>
    <property type="project" value="InterPro"/>
</dbReference>
<dbReference type="GO" id="GO:0008277">
    <property type="term" value="P:regulation of G protein-coupled receptor signaling pathway"/>
    <property type="evidence" value="ECO:0007669"/>
    <property type="project" value="TreeGrafter"/>
</dbReference>
<name>A0A430QBX0_SCHBO</name>
<dbReference type="Pfam" id="PF00615">
    <property type="entry name" value="RGS"/>
    <property type="match status" value="1"/>
</dbReference>
<dbReference type="SUPFAM" id="SSF47072">
    <property type="entry name" value="Cysteine alpha-hairpin motif"/>
    <property type="match status" value="1"/>
</dbReference>
<feature type="region of interest" description="Disordered" evidence="1">
    <location>
        <begin position="50"/>
        <end position="69"/>
    </location>
</feature>
<dbReference type="Proteomes" id="UP000290809">
    <property type="component" value="Unassembled WGS sequence"/>
</dbReference>
<organism evidence="3 4">
    <name type="scientific">Schistosoma bovis</name>
    <name type="common">Blood fluke</name>
    <dbReference type="NCBI Taxonomy" id="6184"/>
    <lineage>
        <taxon>Eukaryota</taxon>
        <taxon>Metazoa</taxon>
        <taxon>Spiralia</taxon>
        <taxon>Lophotrochozoa</taxon>
        <taxon>Platyhelminthes</taxon>
        <taxon>Trematoda</taxon>
        <taxon>Digenea</taxon>
        <taxon>Strigeidida</taxon>
        <taxon>Schistosomatoidea</taxon>
        <taxon>Schistosomatidae</taxon>
        <taxon>Schistosoma</taxon>
    </lineage>
</organism>
<evidence type="ECO:0000313" key="3">
    <source>
        <dbReference type="EMBL" id="RTG85134.1"/>
    </source>
</evidence>
<gene>
    <name evidence="3" type="ORF">DC041_0011661</name>
</gene>
<sequence>MLGNSGLQSTMNIGDLRSVSRRSSEIYHSSADISSTEFHTKSNSIAISFQDPNHHANQPKRSRNSLPEPINPNLISKFLKATSSLSSRIVSSKNSLEMVKTNCNEQLPKISCFSSTTEIEDTENIEPPNDPSSASSNPMSWAKDFDNLLNDPVGCNEFRVKKKANEIFSQFLVSDATQAVNIDHLAIKSASSCLSHPHVDMFLEAENQVYTLMKTDSFPRFLESSNYSSIINNFNVNKSSRKSTVLNQSKSFKNKTDVSLDRMSSKISTTINRPGKDDGKLISSQVKSCKHGSSQVNKSKIVVMHKSDKTSTPNAEIKDKLNKEYNNNSFKSNLIRLKRMGIFLTVSASSTGYIPNRSQVLPPLRGSFPLDHHGVCKVAMLEWTQCMKKNNWNNSLCRSEAAGYLRCRAENNLMDPDEISLLGFTEEEWNQTNKHFDSKT</sequence>
<dbReference type="PANTHER" id="PTHR45945">
    <property type="entry name" value="REGULATOR OF G-PROTEIN SIGNALING LOCO"/>
    <property type="match status" value="1"/>
</dbReference>
<dbReference type="GO" id="GO:0005886">
    <property type="term" value="C:plasma membrane"/>
    <property type="evidence" value="ECO:0007669"/>
    <property type="project" value="TreeGrafter"/>
</dbReference>
<evidence type="ECO:0000259" key="2">
    <source>
        <dbReference type="PROSITE" id="PS50132"/>
    </source>
</evidence>
<evidence type="ECO:0000313" key="4">
    <source>
        <dbReference type="Proteomes" id="UP000290809"/>
    </source>
</evidence>
<dbReference type="InterPro" id="IPR046995">
    <property type="entry name" value="RGS10/12/14-like"/>
</dbReference>
<dbReference type="EMBL" id="QMKO01002031">
    <property type="protein sequence ID" value="RTG85134.1"/>
    <property type="molecule type" value="Genomic_DNA"/>
</dbReference>
<dbReference type="PANTHER" id="PTHR45945:SF3">
    <property type="entry name" value="REGULATOR OF G-PROTEIN SIGNALING LOCO"/>
    <property type="match status" value="1"/>
</dbReference>
<feature type="region of interest" description="Disordered" evidence="1">
    <location>
        <begin position="118"/>
        <end position="138"/>
    </location>
</feature>
<dbReference type="GO" id="GO:0005634">
    <property type="term" value="C:nucleus"/>
    <property type="evidence" value="ECO:0007669"/>
    <property type="project" value="TreeGrafter"/>
</dbReference>
<dbReference type="SMART" id="SM00315">
    <property type="entry name" value="RGS"/>
    <property type="match status" value="1"/>
</dbReference>
<comment type="caution">
    <text evidence="3">The sequence shown here is derived from an EMBL/GenBank/DDBJ whole genome shotgun (WGS) entry which is preliminary data.</text>
</comment>